<dbReference type="InterPro" id="IPR018247">
    <property type="entry name" value="EF_Hand_1_Ca_BS"/>
</dbReference>
<dbReference type="PROSITE" id="PS00018">
    <property type="entry name" value="EF_HAND_1"/>
    <property type="match status" value="1"/>
</dbReference>
<dbReference type="SUPFAM" id="SSF47473">
    <property type="entry name" value="EF-hand"/>
    <property type="match status" value="1"/>
</dbReference>
<dbReference type="InterPro" id="IPR013761">
    <property type="entry name" value="SAM/pointed_sf"/>
</dbReference>
<feature type="region of interest" description="Disordered" evidence="2">
    <location>
        <begin position="808"/>
        <end position="1075"/>
    </location>
</feature>
<feature type="compositionally biased region" description="Basic residues" evidence="2">
    <location>
        <begin position="1861"/>
        <end position="1870"/>
    </location>
</feature>
<dbReference type="CDD" id="cd04508">
    <property type="entry name" value="Tudor_SF"/>
    <property type="match status" value="4"/>
</dbReference>
<feature type="region of interest" description="Disordered" evidence="2">
    <location>
        <begin position="2241"/>
        <end position="2270"/>
    </location>
</feature>
<evidence type="ECO:0000256" key="2">
    <source>
        <dbReference type="SAM" id="MobiDB-lite"/>
    </source>
</evidence>
<dbReference type="PANTHER" id="PTHR34157:SF2">
    <property type="entry name" value="TUZIN"/>
    <property type="match status" value="1"/>
</dbReference>
<feature type="compositionally biased region" description="Basic and acidic residues" evidence="2">
    <location>
        <begin position="699"/>
        <end position="713"/>
    </location>
</feature>
<sequence length="2363" mass="261285">MKLARSYLARSPSPSARSRKAVRSKSPSKRARTASPGKENKSNALNDEFATSTGTNFADGRTALFKLAGSSSYTSAAMADIMANLGRTGNPAGVGRPPRSGSSLTVGGSRPAPVSSPKRVKYKEGEVVEAQRRQSKLWRTATIHKVRKSSKGERTYDLIWGDTKDKEKEITSDRVRKITTMGTMTHGSATTAPPPLPATGSSQSPFTVSELVTSNLLTSGNVTLNITTGEVLSDPYHAVAQTAVEDGHAAYNRQFAGLSAIGKTGMTYLEELIDGALRSAANATGSTRVGAALLTETGRMFAGCNVESAADRALSVPAERTCVLKAASEGETDFVGLVIAQDQSEHFPLPDGSARQFLSEYGDFPVFSVNADMQVKRFTTYELFPLAKESNKAGVRAARKRTKDDMIARENRDEAEAIKRDIRDWTNDDVLEWLETELNLKDYRPKFAQAKVDGALLMQMNSEDLERYGVTHALHRRKILAAVERLCDADMEDHLDIDELDDFLTMVDEDRVRLIARLKVAFDQHDEDKDGILHQFELREVLVHLGRTKEEMESDDRIKDFIGSVPGPKKNNESSGGGVNFADFVCAYCDLFAGVDPDVRAGDELGRGQRKEINERIKILKKTGHVSLVPQTVEDLEEAERVKREKEEEEEDEGEEGEEEEDDDEWDGEGDDSEDDADVLLGKSKKGKKSKKKMKGKKGKTERSKSPSKSPEKKKTKVKDDDADGLGNVRELATLKQIFDRFSVDGAVTTTQCIQALHEYGSTATREAIRDYLKHRGFVGLRREINFFEFMRAAVANALESSDLPLQNARGASKGKMRRTLYDRSRVVRKKSKGRKKRRDDDSGEDWDDEESGDESSGDSDDLEALEKHHRRSSPKKKKPASRSRSRGRAKPKMKTVWGDSSEEDEEIGSDDSSDDARRSRSKSKRKKSPKKRSSKSRSKSAKKKAKSKSRSRSKKRKEESSSEESSSSTEESSSNSSSAEESSSSVEVKRKSKSPSKRSKSKSKSRSPSKKSKKKKKKDDSSEDSGSEEEGEPIEEGSKVDAKFKGGKKYPGKVSKANKDGTYDIKYDDGEREKGVKRKNIDVQKVAFKKGQKVTAQFKGKGKFYPGKIAKVLDDDEYNVDFDDGDKDKGVAAKCIKAVDDDSDSEDGKKKKKGFKKGQKVTAQFKGKGKFYPGKIAKNVAAKCIKAVDDDSDSEDGKKKKGFKKGQKVTAQFKGKGKFYPGKIAKVLDDDEYNVDFDDGDKDKGVAAKCIKAVDGDSDSESDDADFAKGDKVEVRYRGGAKYYPGVIKRDNSDGTYDIDYDDGEKEKDVKKKLVKGLKKQKSKGFKKGQKVTAQFKGKGKFYPGKIAKVLDDDEYNVDFDDGDKDKGVAAKCIKAVDDDSDSEDGKKKKGFKKGQKVTAQFKGKGKFYPGKIAKVLDDDEYNVDFDDGDKNKGVAAKCIKAVDDDSDSEDGKKKKKGFKKGQKVTAQFKGKGKFYPGKIAKVLDDDEYNVDFDDGDKDKGVAAKCIKAVDDDSDSEDGKKKKKGFKKGQKVTAQFKGKGKFYPGKIAKVLDDDEYNVDFDDGDKDKNVAAKCIKAVDDDSDSEDDRKSKKKGFKKGQKVTAQFKGKGKFYPGKIAKVLDDDEYNVDFDDGDKDKGVAAKCIKAVDGDSDSEDDRKSKKKGFKKGQKVTAQFKGKGKFYPGKIAKVLDDDEYNVDFDDGDKDKGVAAKCIKAVDGDSDSEDDRKSKQKSKGPREGEKIKAQFKGKGRFYPGKIYRDNGDGSYHVKFDDGDQDKNVELKSIERTEADDDRKSSKPKVGQKCTAQFKGKGRFYPGKVAKVNSDGTINVDFDDGDKDRFVEPASFKLEKSKDESDTEDDRGGRSRSPKKKSKGPREGEKIKAQFKGKGRFYPGKIYRDNGDGSYHVKFDDGDQDKNVELKSIERTEADDSDDDRGGKSSKPKVGQKCTAQFKGKGRFYPGKVAKVNSDGTINVDFDDGDKDRFVEPASFKLEKSNESDTEDDRGSKSSKPKVGQKCTAQFKGKGRFYPGKVAKVNSDSTVNVDFDDGDKDKFVEPASFKLDKSKDESDTEDDRGGRSRSPKKKSKGPREGEKIKAQFKGKGRFYPGKIYRDNGDGSYHVKFDDGDQDKNVELKSIERTEADDSDDDRKSSKPKVGQKCTAQFKGKGRFYPGKVAKVNSDGTVNVDFDDGDKDKFDKNVELKSIERTEADDSDNDRGGKSSEPKVGQKCTAQFKGKGRFYPGKVAKVNSDGTINVDFDDGDKDKFSSKPKVGQKCTAQFKGKGRFYPGKVAKVNSDGTINVDFDDGDKDRFVEPASFKLEKSNESDTEEDRGGRSRSPKKKSKGPREGEKIKAQFKGKGRFYPGKI</sequence>
<dbReference type="InterPro" id="IPR016193">
    <property type="entry name" value="Cytidine_deaminase-like"/>
</dbReference>
<feature type="region of interest" description="Disordered" evidence="2">
    <location>
        <begin position="2035"/>
        <end position="2227"/>
    </location>
</feature>
<feature type="compositionally biased region" description="Basic residues" evidence="2">
    <location>
        <begin position="17"/>
        <end position="32"/>
    </location>
</feature>
<dbReference type="SUPFAM" id="SSF47769">
    <property type="entry name" value="SAM/Pointed domain"/>
    <property type="match status" value="1"/>
</dbReference>
<feature type="compositionally biased region" description="Basic residues" evidence="2">
    <location>
        <begin position="1151"/>
        <end position="1160"/>
    </location>
</feature>
<feature type="compositionally biased region" description="Basic residues" evidence="2">
    <location>
        <begin position="868"/>
        <end position="894"/>
    </location>
</feature>
<dbReference type="EMBL" id="BRYB01001963">
    <property type="protein sequence ID" value="GMI37208.1"/>
    <property type="molecule type" value="Genomic_DNA"/>
</dbReference>
<feature type="region of interest" description="Disordered" evidence="2">
    <location>
        <begin position="1141"/>
        <end position="1160"/>
    </location>
</feature>
<feature type="compositionally biased region" description="Low complexity" evidence="2">
    <location>
        <begin position="1"/>
        <end position="16"/>
    </location>
</feature>
<feature type="compositionally biased region" description="Basic residues" evidence="2">
    <location>
        <begin position="991"/>
        <end position="1018"/>
    </location>
</feature>
<dbReference type="SMART" id="SM00333">
    <property type="entry name" value="TUDOR"/>
    <property type="match status" value="19"/>
</dbReference>
<feature type="compositionally biased region" description="Basic and acidic residues" evidence="2">
    <location>
        <begin position="1833"/>
        <end position="1851"/>
    </location>
</feature>
<dbReference type="SUPFAM" id="SSF63748">
    <property type="entry name" value="Tudor/PWWP/MBT"/>
    <property type="match status" value="12"/>
</dbReference>
<comment type="caution">
    <text evidence="6">The sequence shown here is derived from an EMBL/GenBank/DDBJ whole genome shotgun (WGS) entry which is preliminary data.</text>
</comment>
<dbReference type="InterPro" id="IPR001660">
    <property type="entry name" value="SAM"/>
</dbReference>
<dbReference type="Proteomes" id="UP001165060">
    <property type="component" value="Unassembled WGS sequence"/>
</dbReference>
<dbReference type="Gene3D" id="1.10.238.10">
    <property type="entry name" value="EF-hand"/>
    <property type="match status" value="1"/>
</dbReference>
<organism evidence="6 7">
    <name type="scientific">Tetraparma gracilis</name>
    <dbReference type="NCBI Taxonomy" id="2962635"/>
    <lineage>
        <taxon>Eukaryota</taxon>
        <taxon>Sar</taxon>
        <taxon>Stramenopiles</taxon>
        <taxon>Ochrophyta</taxon>
        <taxon>Bolidophyceae</taxon>
        <taxon>Parmales</taxon>
        <taxon>Triparmaceae</taxon>
        <taxon>Tetraparma</taxon>
    </lineage>
</organism>
<dbReference type="Gene3D" id="1.10.150.50">
    <property type="entry name" value="Transcription Factor, Ets-1"/>
    <property type="match status" value="1"/>
</dbReference>
<dbReference type="SMART" id="SM00743">
    <property type="entry name" value="Agenet"/>
    <property type="match status" value="13"/>
</dbReference>
<feature type="compositionally biased region" description="Basic residues" evidence="2">
    <location>
        <begin position="2331"/>
        <end position="2340"/>
    </location>
</feature>
<dbReference type="InterPro" id="IPR002048">
    <property type="entry name" value="EF_hand_dom"/>
</dbReference>
<feature type="region of interest" description="Disordered" evidence="2">
    <location>
        <begin position="2287"/>
        <end position="2363"/>
    </location>
</feature>
<dbReference type="InterPro" id="IPR011992">
    <property type="entry name" value="EF-hand-dom_pair"/>
</dbReference>
<evidence type="ECO:0000256" key="1">
    <source>
        <dbReference type="ARBA" id="ARBA00022837"/>
    </source>
</evidence>
<dbReference type="PROSITE" id="PS50222">
    <property type="entry name" value="EF_HAND_2"/>
    <property type="match status" value="1"/>
</dbReference>
<feature type="compositionally biased region" description="Basic residues" evidence="2">
    <location>
        <begin position="920"/>
        <end position="956"/>
    </location>
</feature>
<evidence type="ECO:0000313" key="6">
    <source>
        <dbReference type="EMBL" id="GMI37208.1"/>
    </source>
</evidence>
<keyword evidence="1" id="KW-0106">Calcium</keyword>
<dbReference type="Gene3D" id="2.30.30.140">
    <property type="match status" value="20"/>
</dbReference>
<evidence type="ECO:0000313" key="7">
    <source>
        <dbReference type="Proteomes" id="UP001165060"/>
    </source>
</evidence>
<feature type="compositionally biased region" description="Basic and acidic residues" evidence="2">
    <location>
        <begin position="2188"/>
        <end position="2219"/>
    </location>
</feature>
<feature type="compositionally biased region" description="Acidic residues" evidence="2">
    <location>
        <begin position="901"/>
        <end position="914"/>
    </location>
</feature>
<dbReference type="PROSITE" id="PS50105">
    <property type="entry name" value="SAM_DOMAIN"/>
    <property type="match status" value="1"/>
</dbReference>
<feature type="compositionally biased region" description="Basic and acidic residues" evidence="2">
    <location>
        <begin position="2046"/>
        <end position="2064"/>
    </location>
</feature>
<feature type="compositionally biased region" description="Acidic residues" evidence="2">
    <location>
        <begin position="647"/>
        <end position="678"/>
    </location>
</feature>
<evidence type="ECO:0000259" key="4">
    <source>
        <dbReference type="PROSITE" id="PS50222"/>
    </source>
</evidence>
<dbReference type="SMART" id="SM00454">
    <property type="entry name" value="SAM"/>
    <property type="match status" value="1"/>
</dbReference>
<feature type="compositionally biased region" description="Basic and acidic residues" evidence="2">
    <location>
        <begin position="1754"/>
        <end position="1792"/>
    </location>
</feature>
<dbReference type="InterPro" id="IPR014002">
    <property type="entry name" value="Agenet_dom_plant"/>
</dbReference>
<evidence type="ECO:0000259" key="3">
    <source>
        <dbReference type="PROSITE" id="PS50105"/>
    </source>
</evidence>
<feature type="compositionally biased region" description="Basic and acidic residues" evidence="2">
    <location>
        <begin position="1893"/>
        <end position="1925"/>
    </location>
</feature>
<dbReference type="PROSITE" id="PS51747">
    <property type="entry name" value="CYT_DCMP_DEAMINASES_2"/>
    <property type="match status" value="1"/>
</dbReference>
<feature type="compositionally biased region" description="Basic and acidic residues" evidence="2">
    <location>
        <begin position="2304"/>
        <end position="2321"/>
    </location>
</feature>
<feature type="compositionally biased region" description="Basic residues" evidence="2">
    <location>
        <begin position="683"/>
        <end position="698"/>
    </location>
</feature>
<feature type="region of interest" description="Disordered" evidence="2">
    <location>
        <begin position="1578"/>
        <end position="1598"/>
    </location>
</feature>
<feature type="compositionally biased region" description="Basic and acidic residues" evidence="2">
    <location>
        <begin position="1058"/>
        <end position="1075"/>
    </location>
</feature>
<feature type="compositionally biased region" description="Basic and acidic residues" evidence="2">
    <location>
        <begin position="1984"/>
        <end position="1994"/>
    </location>
</feature>
<feature type="region of interest" description="Disordered" evidence="2">
    <location>
        <begin position="1713"/>
        <end position="1946"/>
    </location>
</feature>
<proteinExistence type="predicted"/>
<dbReference type="InterPro" id="IPR002999">
    <property type="entry name" value="Tudor"/>
</dbReference>
<protein>
    <recommendedName>
        <fullName evidence="8">Calmodulin</fullName>
    </recommendedName>
</protein>
<feature type="compositionally biased region" description="Acidic residues" evidence="2">
    <location>
        <begin position="1022"/>
        <end position="1036"/>
    </location>
</feature>
<feature type="region of interest" description="Disordered" evidence="2">
    <location>
        <begin position="184"/>
        <end position="204"/>
    </location>
</feature>
<evidence type="ECO:0008006" key="8">
    <source>
        <dbReference type="Google" id="ProtNLM"/>
    </source>
</evidence>
<dbReference type="CDD" id="cd09487">
    <property type="entry name" value="SAM_superfamily"/>
    <property type="match status" value="1"/>
</dbReference>
<feature type="compositionally biased region" description="Low complexity" evidence="2">
    <location>
        <begin position="964"/>
        <end position="987"/>
    </location>
</feature>
<feature type="region of interest" description="Disordered" evidence="2">
    <location>
        <begin position="1190"/>
        <end position="1209"/>
    </location>
</feature>
<feature type="compositionally biased region" description="Basic and acidic residues" evidence="2">
    <location>
        <begin position="2106"/>
        <end position="2147"/>
    </location>
</feature>
<feature type="compositionally biased region" description="Basic residues" evidence="2">
    <location>
        <begin position="827"/>
        <end position="838"/>
    </location>
</feature>
<dbReference type="Pfam" id="PF00536">
    <property type="entry name" value="SAM_1"/>
    <property type="match status" value="1"/>
</dbReference>
<evidence type="ECO:0000259" key="5">
    <source>
        <dbReference type="PROSITE" id="PS51747"/>
    </source>
</evidence>
<accession>A0ABQ6N0T2</accession>
<gene>
    <name evidence="6" type="ORF">TeGR_g2293</name>
</gene>
<dbReference type="InterPro" id="IPR002125">
    <property type="entry name" value="CMP_dCMP_dom"/>
</dbReference>
<feature type="domain" description="SAM" evidence="3">
    <location>
        <begin position="425"/>
        <end position="489"/>
    </location>
</feature>
<dbReference type="CDD" id="cd01283">
    <property type="entry name" value="cytidine_deaminase"/>
    <property type="match status" value="1"/>
</dbReference>
<feature type="domain" description="CMP/dCMP-type deaminase" evidence="5">
    <location>
        <begin position="263"/>
        <end position="391"/>
    </location>
</feature>
<keyword evidence="7" id="KW-1185">Reference proteome</keyword>
<feature type="region of interest" description="Disordered" evidence="2">
    <location>
        <begin position="1984"/>
        <end position="2015"/>
    </location>
</feature>
<feature type="compositionally biased region" description="Acidic residues" evidence="2">
    <location>
        <begin position="842"/>
        <end position="864"/>
    </location>
</feature>
<feature type="non-terminal residue" evidence="6">
    <location>
        <position position="2363"/>
    </location>
</feature>
<feature type="region of interest" description="Disordered" evidence="2">
    <location>
        <begin position="630"/>
        <end position="724"/>
    </location>
</feature>
<feature type="region of interest" description="Disordered" evidence="2">
    <location>
        <begin position="1"/>
        <end position="47"/>
    </location>
</feature>
<dbReference type="PANTHER" id="PTHR34157">
    <property type="entry name" value="TUZIN"/>
    <property type="match status" value="1"/>
</dbReference>
<dbReference type="Gene3D" id="3.40.140.10">
    <property type="entry name" value="Cytidine Deaminase, domain 2"/>
    <property type="match status" value="1"/>
</dbReference>
<feature type="compositionally biased region" description="Basic residues" evidence="2">
    <location>
        <begin position="2074"/>
        <end position="2083"/>
    </location>
</feature>
<name>A0ABQ6N0T2_9STRA</name>
<feature type="domain" description="EF-hand" evidence="4">
    <location>
        <begin position="513"/>
        <end position="548"/>
    </location>
</feature>
<feature type="region of interest" description="Disordered" evidence="2">
    <location>
        <begin position="89"/>
        <end position="127"/>
    </location>
</feature>
<dbReference type="SUPFAM" id="SSF53927">
    <property type="entry name" value="Cytidine deaminase-like"/>
    <property type="match status" value="1"/>
</dbReference>
<reference evidence="6 7" key="1">
    <citation type="journal article" date="2023" name="Commun. Biol.">
        <title>Genome analysis of Parmales, the sister group of diatoms, reveals the evolutionary specialization of diatoms from phago-mixotrophs to photoautotrophs.</title>
        <authorList>
            <person name="Ban H."/>
            <person name="Sato S."/>
            <person name="Yoshikawa S."/>
            <person name="Yamada K."/>
            <person name="Nakamura Y."/>
            <person name="Ichinomiya M."/>
            <person name="Sato N."/>
            <person name="Blanc-Mathieu R."/>
            <person name="Endo H."/>
            <person name="Kuwata A."/>
            <person name="Ogata H."/>
        </authorList>
    </citation>
    <scope>NUCLEOTIDE SEQUENCE [LARGE SCALE GENOMIC DNA]</scope>
</reference>